<name>A0A8S5USW6_9CAUD</name>
<dbReference type="EMBL" id="BK016134">
    <property type="protein sequence ID" value="DAF97593.1"/>
    <property type="molecule type" value="Genomic_DNA"/>
</dbReference>
<accession>A0A8S5USW6</accession>
<evidence type="ECO:0000313" key="1">
    <source>
        <dbReference type="EMBL" id="DAF97593.1"/>
    </source>
</evidence>
<protein>
    <submittedName>
        <fullName evidence="1">Uncharacterized protein</fullName>
    </submittedName>
</protein>
<proteinExistence type="predicted"/>
<organism evidence="1">
    <name type="scientific">Siphoviridae sp. ctEZK6</name>
    <dbReference type="NCBI Taxonomy" id="2825397"/>
    <lineage>
        <taxon>Viruses</taxon>
        <taxon>Duplodnaviria</taxon>
        <taxon>Heunggongvirae</taxon>
        <taxon>Uroviricota</taxon>
        <taxon>Caudoviricetes</taxon>
    </lineage>
</organism>
<sequence length="114" mass="12617">MQEKNYEIEEPMLWEQPRQVGPIEENVKKVITDLEEQKLLRGKHLATAATCLSMAAAVDRGMLGGPKGVSVATAHLARLLMESIDTLPEPDRGQDEFYDALDAQLQALTEEALV</sequence>
<reference evidence="1" key="1">
    <citation type="journal article" date="2021" name="Proc. Natl. Acad. Sci. U.S.A.">
        <title>A Catalog of Tens of Thousands of Viruses from Human Metagenomes Reveals Hidden Associations with Chronic Diseases.</title>
        <authorList>
            <person name="Tisza M.J."/>
            <person name="Buck C.B."/>
        </authorList>
    </citation>
    <scope>NUCLEOTIDE SEQUENCE</scope>
    <source>
        <strain evidence="1">CtEZK6</strain>
    </source>
</reference>